<dbReference type="AlphaFoldDB" id="A0A8I0G336"/>
<feature type="transmembrane region" description="Helical" evidence="1">
    <location>
        <begin position="144"/>
        <end position="162"/>
    </location>
</feature>
<keyword evidence="1" id="KW-1133">Transmembrane helix</keyword>
<evidence type="ECO:0000313" key="4">
    <source>
        <dbReference type="Proteomes" id="UP000587211"/>
    </source>
</evidence>
<feature type="transmembrane region" description="Helical" evidence="1">
    <location>
        <begin position="85"/>
        <end position="104"/>
    </location>
</feature>
<evidence type="ECO:0000313" key="3">
    <source>
        <dbReference type="EMBL" id="NYI38809.1"/>
    </source>
</evidence>
<evidence type="ECO:0000313" key="5">
    <source>
        <dbReference type="Proteomes" id="UP000659061"/>
    </source>
</evidence>
<comment type="caution">
    <text evidence="2">The sequence shown here is derived from an EMBL/GenBank/DDBJ whole genome shotgun (WGS) entry which is preliminary data.</text>
</comment>
<dbReference type="Proteomes" id="UP000587211">
    <property type="component" value="Unassembled WGS sequence"/>
</dbReference>
<sequence length="199" mass="20660">MPTASRWGALALVARPLYIATEIFVAAAVIGDYSLLADTVSRLGETGCAPDYCSVRHAWMNGSFVAFGLLLAGSAVTLSRRLGPWATGLLVVSGLSSVATGLTPQDQHPTAHVIAATPLFVAQPAALVALAFHIRDEQPILARVMLGGGVVTGAGAAAFILAGDEYAGLFERLALWPVVILLAVYGVVLSRASRCSSSW</sequence>
<keyword evidence="4" id="KW-1185">Reference proteome</keyword>
<feature type="transmembrane region" description="Helical" evidence="1">
    <location>
        <begin position="110"/>
        <end position="132"/>
    </location>
</feature>
<keyword evidence="1" id="KW-0812">Transmembrane</keyword>
<dbReference type="InterPro" id="IPR009339">
    <property type="entry name" value="DUF998"/>
</dbReference>
<gene>
    <name evidence="3" type="ORF">BJ975_002184</name>
    <name evidence="2" type="ORF">IDH50_17270</name>
</gene>
<organism evidence="2 5">
    <name type="scientific">Aeromicrobium tamlense</name>
    <dbReference type="NCBI Taxonomy" id="375541"/>
    <lineage>
        <taxon>Bacteria</taxon>
        <taxon>Bacillati</taxon>
        <taxon>Actinomycetota</taxon>
        <taxon>Actinomycetes</taxon>
        <taxon>Propionibacteriales</taxon>
        <taxon>Nocardioidaceae</taxon>
        <taxon>Aeromicrobium</taxon>
    </lineage>
</organism>
<feature type="transmembrane region" description="Helical" evidence="1">
    <location>
        <begin position="7"/>
        <end position="30"/>
    </location>
</feature>
<accession>A0A8I0G336</accession>
<dbReference type="EMBL" id="JACBZN010000001">
    <property type="protein sequence ID" value="NYI38809.1"/>
    <property type="molecule type" value="Genomic_DNA"/>
</dbReference>
<dbReference type="RefSeq" id="WP_179425854.1">
    <property type="nucleotide sequence ID" value="NZ_BAAAMP010000002.1"/>
</dbReference>
<keyword evidence="1" id="KW-0472">Membrane</keyword>
<evidence type="ECO:0000313" key="2">
    <source>
        <dbReference type="EMBL" id="MBD1271999.1"/>
    </source>
</evidence>
<protein>
    <submittedName>
        <fullName evidence="2">DUF998 domain-containing protein</fullName>
    </submittedName>
    <submittedName>
        <fullName evidence="3">Membrane protein</fullName>
    </submittedName>
</protein>
<feature type="transmembrane region" description="Helical" evidence="1">
    <location>
        <begin position="59"/>
        <end position="78"/>
    </location>
</feature>
<proteinExistence type="predicted"/>
<evidence type="ECO:0000256" key="1">
    <source>
        <dbReference type="SAM" id="Phobius"/>
    </source>
</evidence>
<dbReference type="Pfam" id="PF06197">
    <property type="entry name" value="DUF998"/>
    <property type="match status" value="1"/>
</dbReference>
<reference evidence="3 4" key="1">
    <citation type="submission" date="2020-07" db="EMBL/GenBank/DDBJ databases">
        <title>Sequencing the genomes of 1000 actinobacteria strains.</title>
        <authorList>
            <person name="Klenk H.-P."/>
        </authorList>
    </citation>
    <scope>NUCLEOTIDE SEQUENCE [LARGE SCALE GENOMIC DNA]</scope>
    <source>
        <strain evidence="3 4">DSM 19087</strain>
    </source>
</reference>
<reference evidence="2" key="2">
    <citation type="submission" date="2020-09" db="EMBL/GenBank/DDBJ databases">
        <title>Novel species in genus Aeromicrobium.</title>
        <authorList>
            <person name="Zhang G."/>
        </authorList>
    </citation>
    <scope>NUCLEOTIDE SEQUENCE</scope>
    <source>
        <strain evidence="2">SSW1-57</strain>
    </source>
</reference>
<dbReference type="EMBL" id="JACWMT010000004">
    <property type="protein sequence ID" value="MBD1271999.1"/>
    <property type="molecule type" value="Genomic_DNA"/>
</dbReference>
<name>A0A8I0G336_9ACTN</name>
<dbReference type="Proteomes" id="UP000659061">
    <property type="component" value="Unassembled WGS sequence"/>
</dbReference>
<feature type="transmembrane region" description="Helical" evidence="1">
    <location>
        <begin position="174"/>
        <end position="192"/>
    </location>
</feature>